<dbReference type="InterPro" id="IPR005545">
    <property type="entry name" value="YCII"/>
</dbReference>
<dbReference type="Proteomes" id="UP000637628">
    <property type="component" value="Unassembled WGS sequence"/>
</dbReference>
<dbReference type="Gene3D" id="3.30.70.1060">
    <property type="entry name" value="Dimeric alpha+beta barrel"/>
    <property type="match status" value="1"/>
</dbReference>
<dbReference type="RefSeq" id="WP_203735351.1">
    <property type="nucleotide sequence ID" value="NZ_BAAATX010000040.1"/>
</dbReference>
<sequence length="89" mass="9797">MYVLISNYLVPLEEVDKARDEHVAFLDGLLQQGKLVVAGRQDPPVGGLVVIDVDTEAEARAIMAHDPYVLRNLADYTFTGFKPSLGKIL</sequence>
<dbReference type="SUPFAM" id="SSF54909">
    <property type="entry name" value="Dimeric alpha+beta barrel"/>
    <property type="match status" value="1"/>
</dbReference>
<feature type="domain" description="YCII-related" evidence="2">
    <location>
        <begin position="1"/>
        <end position="77"/>
    </location>
</feature>
<dbReference type="Pfam" id="PF03795">
    <property type="entry name" value="YCII"/>
    <property type="match status" value="1"/>
</dbReference>
<organism evidence="3 4">
    <name type="scientific">Paractinoplanes durhamensis</name>
    <dbReference type="NCBI Taxonomy" id="113563"/>
    <lineage>
        <taxon>Bacteria</taxon>
        <taxon>Bacillati</taxon>
        <taxon>Actinomycetota</taxon>
        <taxon>Actinomycetes</taxon>
        <taxon>Micromonosporales</taxon>
        <taxon>Micromonosporaceae</taxon>
        <taxon>Paractinoplanes</taxon>
    </lineage>
</organism>
<dbReference type="PANTHER" id="PTHR37828">
    <property type="entry name" value="GSR2449 PROTEIN"/>
    <property type="match status" value="1"/>
</dbReference>
<evidence type="ECO:0000313" key="4">
    <source>
        <dbReference type="Proteomes" id="UP000637628"/>
    </source>
</evidence>
<evidence type="ECO:0000259" key="2">
    <source>
        <dbReference type="Pfam" id="PF03795"/>
    </source>
</evidence>
<gene>
    <name evidence="3" type="ORF">Adu01nite_88640</name>
</gene>
<keyword evidence="4" id="KW-1185">Reference proteome</keyword>
<protein>
    <recommendedName>
        <fullName evidence="2">YCII-related domain-containing protein</fullName>
    </recommendedName>
</protein>
<proteinExistence type="inferred from homology"/>
<accession>A0ABQ3ZD86</accession>
<name>A0ABQ3ZD86_9ACTN</name>
<comment type="caution">
    <text evidence="3">The sequence shown here is derived from an EMBL/GenBank/DDBJ whole genome shotgun (WGS) entry which is preliminary data.</text>
</comment>
<evidence type="ECO:0000313" key="3">
    <source>
        <dbReference type="EMBL" id="GIE07514.1"/>
    </source>
</evidence>
<comment type="similarity">
    <text evidence="1">Belongs to the YciI family.</text>
</comment>
<dbReference type="PANTHER" id="PTHR37828:SF1">
    <property type="entry name" value="YCII-RELATED DOMAIN-CONTAINING PROTEIN"/>
    <property type="match status" value="1"/>
</dbReference>
<dbReference type="InterPro" id="IPR011008">
    <property type="entry name" value="Dimeric_a/b-barrel"/>
</dbReference>
<reference evidence="3 4" key="1">
    <citation type="submission" date="2021-01" db="EMBL/GenBank/DDBJ databases">
        <title>Whole genome shotgun sequence of Actinoplanes durhamensis NBRC 14914.</title>
        <authorList>
            <person name="Komaki H."/>
            <person name="Tamura T."/>
        </authorList>
    </citation>
    <scope>NUCLEOTIDE SEQUENCE [LARGE SCALE GENOMIC DNA]</scope>
    <source>
        <strain evidence="3 4">NBRC 14914</strain>
    </source>
</reference>
<evidence type="ECO:0000256" key="1">
    <source>
        <dbReference type="ARBA" id="ARBA00007689"/>
    </source>
</evidence>
<dbReference type="EMBL" id="BOML01000083">
    <property type="protein sequence ID" value="GIE07514.1"/>
    <property type="molecule type" value="Genomic_DNA"/>
</dbReference>